<gene>
    <name evidence="2" type="ORF">H5P27_18245</name>
</gene>
<dbReference type="RefSeq" id="WP_185661860.1">
    <property type="nucleotide sequence ID" value="NZ_CAWPOO010000013.1"/>
</dbReference>
<reference evidence="2 3" key="1">
    <citation type="submission" date="2020-07" db="EMBL/GenBank/DDBJ databases">
        <authorList>
            <person name="Feng X."/>
        </authorList>
    </citation>
    <scope>NUCLEOTIDE SEQUENCE [LARGE SCALE GENOMIC DNA]</scope>
    <source>
        <strain evidence="2 3">JCM23202</strain>
    </source>
</reference>
<evidence type="ECO:0000313" key="3">
    <source>
        <dbReference type="Proteomes" id="UP000526501"/>
    </source>
</evidence>
<feature type="chain" id="PRO_5030564553" evidence="1">
    <location>
        <begin position="23"/>
        <end position="445"/>
    </location>
</feature>
<dbReference type="AlphaFoldDB" id="A0A7X1EA48"/>
<dbReference type="CDD" id="cd15482">
    <property type="entry name" value="Sialidase_non-viral"/>
    <property type="match status" value="1"/>
</dbReference>
<accession>A0A7X1EA48</accession>
<dbReference type="EMBL" id="JACHVC010000013">
    <property type="protein sequence ID" value="MBC2608001.1"/>
    <property type="molecule type" value="Genomic_DNA"/>
</dbReference>
<protein>
    <submittedName>
        <fullName evidence="2">BNR-4 repeat-containing protein</fullName>
    </submittedName>
</protein>
<dbReference type="Proteomes" id="UP000526501">
    <property type="component" value="Unassembled WGS sequence"/>
</dbReference>
<keyword evidence="1" id="KW-0732">Signal</keyword>
<dbReference type="InterPro" id="IPR036278">
    <property type="entry name" value="Sialidase_sf"/>
</dbReference>
<organism evidence="2 3">
    <name type="scientific">Pelagicoccus albus</name>
    <dbReference type="NCBI Taxonomy" id="415222"/>
    <lineage>
        <taxon>Bacteria</taxon>
        <taxon>Pseudomonadati</taxon>
        <taxon>Verrucomicrobiota</taxon>
        <taxon>Opitutia</taxon>
        <taxon>Puniceicoccales</taxon>
        <taxon>Pelagicoccaceae</taxon>
        <taxon>Pelagicoccus</taxon>
    </lineage>
</organism>
<name>A0A7X1EA48_9BACT</name>
<sequence length="445" mass="50266">MKFPVPKLLTLLCLLLALVSCRSEKSTLMQVGTGWAQNSVNTTIFRKNSVVSDQNRQYAAYYDESGHVVIAHRNLDSEDWTAERTQLTGNMKDAHNSICIAVDGDGFLHIAWDHHNTSLHYAKSTKPGSLEFAEIPSMIGSEEHSVTYPEFYSIAGGDLIFLYRDGGSGRGNLVMNRYHTASKTWSRVQTKLIDGENKRNSYWQAYVDPNSESIYLSWTWRETWDVSTNHDICFAKSSDGGKSWVRSDGTPYVLPITAATAEYAALIPQNSELINQTSMCSDSDGNPYIASYWTPAGSKVPQFHLVHYDGYAWHNSQITKRETPFSLSGTGTKKIPISRPQILADSTGDTTKAYLIFRDIERDNRPSMAYCDDISSPEWKFKDLAEIDTDQWEPSYDLPLWSREKKLALFIQRTAQGDGYASEGQEKTVELPPQPVYVLQWQDSR</sequence>
<comment type="caution">
    <text evidence="2">The sequence shown here is derived from an EMBL/GenBank/DDBJ whole genome shotgun (WGS) entry which is preliminary data.</text>
</comment>
<feature type="signal peptide" evidence="1">
    <location>
        <begin position="1"/>
        <end position="22"/>
    </location>
</feature>
<dbReference type="PROSITE" id="PS51257">
    <property type="entry name" value="PROKAR_LIPOPROTEIN"/>
    <property type="match status" value="1"/>
</dbReference>
<evidence type="ECO:0000313" key="2">
    <source>
        <dbReference type="EMBL" id="MBC2608001.1"/>
    </source>
</evidence>
<proteinExistence type="predicted"/>
<dbReference type="Pfam" id="PF15892">
    <property type="entry name" value="BNR_4"/>
    <property type="match status" value="1"/>
</dbReference>
<dbReference type="SUPFAM" id="SSF50939">
    <property type="entry name" value="Sialidases"/>
    <property type="match status" value="1"/>
</dbReference>
<keyword evidence="3" id="KW-1185">Reference proteome</keyword>
<evidence type="ECO:0000256" key="1">
    <source>
        <dbReference type="SAM" id="SignalP"/>
    </source>
</evidence>